<dbReference type="Proteomes" id="UP000230423">
    <property type="component" value="Unassembled WGS sequence"/>
</dbReference>
<evidence type="ECO:0000313" key="3">
    <source>
        <dbReference type="Proteomes" id="UP000230423"/>
    </source>
</evidence>
<proteinExistence type="predicted"/>
<dbReference type="SUPFAM" id="SSF103473">
    <property type="entry name" value="MFS general substrate transporter"/>
    <property type="match status" value="1"/>
</dbReference>
<dbReference type="EMBL" id="KZ345108">
    <property type="protein sequence ID" value="PIO75761.1"/>
    <property type="molecule type" value="Genomic_DNA"/>
</dbReference>
<keyword evidence="1" id="KW-0812">Transmembrane</keyword>
<sequence>MSYLEDPQSGVQVESSFYSFLPESPHWLIQHMDYDRIELYIKTANRWNNKVVDVDSCRRDGPPPVEKRETCGEILKSPEMLKLLFINGFIQFVMAFYYFGLSLLSVDLSSDRFTAYMLSAFVELPSRRRKPSFTVAKTAIMCEL</sequence>
<feature type="transmembrane region" description="Helical" evidence="1">
    <location>
        <begin position="83"/>
        <end position="104"/>
    </location>
</feature>
<evidence type="ECO:0000313" key="2">
    <source>
        <dbReference type="EMBL" id="PIO75761.1"/>
    </source>
</evidence>
<dbReference type="AlphaFoldDB" id="A0A2G9UZU4"/>
<keyword evidence="1" id="KW-1133">Transmembrane helix</keyword>
<accession>A0A2G9UZU4</accession>
<name>A0A2G9UZU4_TELCI</name>
<organism evidence="2 3">
    <name type="scientific">Teladorsagia circumcincta</name>
    <name type="common">Brown stomach worm</name>
    <name type="synonym">Ostertagia circumcincta</name>
    <dbReference type="NCBI Taxonomy" id="45464"/>
    <lineage>
        <taxon>Eukaryota</taxon>
        <taxon>Metazoa</taxon>
        <taxon>Ecdysozoa</taxon>
        <taxon>Nematoda</taxon>
        <taxon>Chromadorea</taxon>
        <taxon>Rhabditida</taxon>
        <taxon>Rhabditina</taxon>
        <taxon>Rhabditomorpha</taxon>
        <taxon>Strongyloidea</taxon>
        <taxon>Trichostrongylidae</taxon>
        <taxon>Teladorsagia</taxon>
    </lineage>
</organism>
<evidence type="ECO:0000256" key="1">
    <source>
        <dbReference type="SAM" id="Phobius"/>
    </source>
</evidence>
<reference evidence="2 3" key="1">
    <citation type="submission" date="2015-09" db="EMBL/GenBank/DDBJ databases">
        <title>Draft genome of the parasitic nematode Teladorsagia circumcincta isolate WARC Sus (inbred).</title>
        <authorList>
            <person name="Mitreva M."/>
        </authorList>
    </citation>
    <scope>NUCLEOTIDE SEQUENCE [LARGE SCALE GENOMIC DNA]</scope>
    <source>
        <strain evidence="2 3">S</strain>
    </source>
</reference>
<evidence type="ECO:0008006" key="4">
    <source>
        <dbReference type="Google" id="ProtNLM"/>
    </source>
</evidence>
<keyword evidence="1" id="KW-0472">Membrane</keyword>
<dbReference type="OrthoDB" id="3936150at2759"/>
<protein>
    <recommendedName>
        <fullName evidence="4">Major facilitator superfamily (MFS) profile domain-containing protein</fullName>
    </recommendedName>
</protein>
<gene>
    <name evidence="2" type="ORF">TELCIR_02179</name>
</gene>
<dbReference type="Gene3D" id="1.20.1250.20">
    <property type="entry name" value="MFS general substrate transporter like domains"/>
    <property type="match status" value="1"/>
</dbReference>
<dbReference type="InterPro" id="IPR036259">
    <property type="entry name" value="MFS_trans_sf"/>
</dbReference>
<keyword evidence="3" id="KW-1185">Reference proteome</keyword>